<dbReference type="GO" id="GO:0004601">
    <property type="term" value="F:peroxidase activity"/>
    <property type="evidence" value="ECO:0007669"/>
    <property type="project" value="UniProtKB-KW"/>
</dbReference>
<keyword evidence="2" id="KW-0408">Iron</keyword>
<evidence type="ECO:0000256" key="2">
    <source>
        <dbReference type="ARBA" id="ARBA00022617"/>
    </source>
</evidence>
<dbReference type="SUPFAM" id="SSF48113">
    <property type="entry name" value="Heme-dependent peroxidases"/>
    <property type="match status" value="1"/>
</dbReference>
<dbReference type="Gene3D" id="1.10.420.10">
    <property type="entry name" value="Peroxidase, domain 2"/>
    <property type="match status" value="1"/>
</dbReference>
<name>A0A3A2ZGX3_9EURO</name>
<gene>
    <name evidence="4" type="ORF">PHISCL_11142</name>
</gene>
<keyword evidence="2" id="KW-0479">Metal-binding</keyword>
<evidence type="ECO:0000256" key="1">
    <source>
        <dbReference type="ARBA" id="ARBA00022559"/>
    </source>
</evidence>
<dbReference type="GO" id="GO:0034599">
    <property type="term" value="P:cellular response to oxidative stress"/>
    <property type="evidence" value="ECO:0007669"/>
    <property type="project" value="InterPro"/>
</dbReference>
<keyword evidence="5" id="KW-1185">Reference proteome</keyword>
<dbReference type="PANTHER" id="PTHR31356:SF58">
    <property type="entry name" value="CYTOCHROME C PEROXIDASE, MITOCHONDRIAL"/>
    <property type="match status" value="1"/>
</dbReference>
<dbReference type="InterPro" id="IPR044831">
    <property type="entry name" value="Ccp1-like"/>
</dbReference>
<evidence type="ECO:0000256" key="3">
    <source>
        <dbReference type="ARBA" id="ARBA00023002"/>
    </source>
</evidence>
<dbReference type="AlphaFoldDB" id="A0A3A2ZGX3"/>
<dbReference type="Proteomes" id="UP000266188">
    <property type="component" value="Unassembled WGS sequence"/>
</dbReference>
<accession>A0A3A2ZGX3</accession>
<reference evidence="5" key="1">
    <citation type="submission" date="2017-02" db="EMBL/GenBank/DDBJ databases">
        <authorList>
            <person name="Tafer H."/>
            <person name="Lopandic K."/>
        </authorList>
    </citation>
    <scope>NUCLEOTIDE SEQUENCE [LARGE SCALE GENOMIC DNA]</scope>
    <source>
        <strain evidence="5">CBS 366.77</strain>
    </source>
</reference>
<evidence type="ECO:0000313" key="5">
    <source>
        <dbReference type="Proteomes" id="UP000266188"/>
    </source>
</evidence>
<dbReference type="GO" id="GO:0020037">
    <property type="term" value="F:heme binding"/>
    <property type="evidence" value="ECO:0007669"/>
    <property type="project" value="InterPro"/>
</dbReference>
<keyword evidence="2" id="KW-0349">Heme</keyword>
<dbReference type="PANTHER" id="PTHR31356">
    <property type="entry name" value="THYLAKOID LUMENAL 29 KDA PROTEIN, CHLOROPLASTIC-RELATED"/>
    <property type="match status" value="1"/>
</dbReference>
<dbReference type="EMBL" id="MVGC01004205">
    <property type="protein sequence ID" value="RJE16521.1"/>
    <property type="molecule type" value="Genomic_DNA"/>
</dbReference>
<proteinExistence type="predicted"/>
<dbReference type="GO" id="GO:0042744">
    <property type="term" value="P:hydrogen peroxide catabolic process"/>
    <property type="evidence" value="ECO:0007669"/>
    <property type="project" value="TreeGrafter"/>
</dbReference>
<dbReference type="STRING" id="2070753.A0A3A2ZGX3"/>
<organism evidence="4 5">
    <name type="scientific">Aspergillus sclerotialis</name>
    <dbReference type="NCBI Taxonomy" id="2070753"/>
    <lineage>
        <taxon>Eukaryota</taxon>
        <taxon>Fungi</taxon>
        <taxon>Dikarya</taxon>
        <taxon>Ascomycota</taxon>
        <taxon>Pezizomycotina</taxon>
        <taxon>Eurotiomycetes</taxon>
        <taxon>Eurotiomycetidae</taxon>
        <taxon>Eurotiales</taxon>
        <taxon>Aspergillaceae</taxon>
        <taxon>Aspergillus</taxon>
        <taxon>Aspergillus subgen. Polypaecilum</taxon>
    </lineage>
</organism>
<protein>
    <submittedName>
        <fullName evidence="4">Cytochrome c peroxidase</fullName>
    </submittedName>
</protein>
<sequence length="63" mass="7414">MLPTDVALIKDPIFKQWVEKYAKDGDLFFKDFSNVLCKMFELGVPFQSKPEDRIRFKPTIDES</sequence>
<dbReference type="InterPro" id="IPR010255">
    <property type="entry name" value="Haem_peroxidase_sf"/>
</dbReference>
<keyword evidence="1 4" id="KW-0575">Peroxidase</keyword>
<evidence type="ECO:0000313" key="4">
    <source>
        <dbReference type="EMBL" id="RJE16521.1"/>
    </source>
</evidence>
<dbReference type="GO" id="GO:0000302">
    <property type="term" value="P:response to reactive oxygen species"/>
    <property type="evidence" value="ECO:0007669"/>
    <property type="project" value="TreeGrafter"/>
</dbReference>
<comment type="caution">
    <text evidence="4">The sequence shown here is derived from an EMBL/GenBank/DDBJ whole genome shotgun (WGS) entry which is preliminary data.</text>
</comment>
<keyword evidence="3" id="KW-0560">Oxidoreductase</keyword>
<dbReference type="OrthoDB" id="2859658at2759"/>